<dbReference type="OrthoDB" id="5212574at2759"/>
<dbReference type="SUPFAM" id="SSF53244">
    <property type="entry name" value="MurD-like peptide ligases, peptide-binding domain"/>
    <property type="match status" value="1"/>
</dbReference>
<evidence type="ECO:0000256" key="1">
    <source>
        <dbReference type="ARBA" id="ARBA00008276"/>
    </source>
</evidence>
<accession>A0A9P6B7T0</accession>
<keyword evidence="5" id="KW-0067">ATP-binding</keyword>
<feature type="domain" description="Mur ligase central" evidence="7">
    <location>
        <begin position="25"/>
        <end position="176"/>
    </location>
</feature>
<dbReference type="EMBL" id="MU128918">
    <property type="protein sequence ID" value="KAF9519349.1"/>
    <property type="molecule type" value="Genomic_DNA"/>
</dbReference>
<dbReference type="GO" id="GO:0005829">
    <property type="term" value="C:cytosol"/>
    <property type="evidence" value="ECO:0007669"/>
    <property type="project" value="TreeGrafter"/>
</dbReference>
<gene>
    <name evidence="8" type="ORF">BS47DRAFT_1288438</name>
</gene>
<proteinExistence type="inferred from homology"/>
<evidence type="ECO:0000313" key="9">
    <source>
        <dbReference type="Proteomes" id="UP000886523"/>
    </source>
</evidence>
<evidence type="ECO:0000256" key="5">
    <source>
        <dbReference type="ARBA" id="ARBA00022840"/>
    </source>
</evidence>
<evidence type="ECO:0000256" key="2">
    <source>
        <dbReference type="ARBA" id="ARBA00022598"/>
    </source>
</evidence>
<evidence type="ECO:0000256" key="3">
    <source>
        <dbReference type="ARBA" id="ARBA00022723"/>
    </source>
</evidence>
<evidence type="ECO:0000259" key="7">
    <source>
        <dbReference type="Pfam" id="PF08245"/>
    </source>
</evidence>
<keyword evidence="6" id="KW-0460">Magnesium</keyword>
<dbReference type="GO" id="GO:0005524">
    <property type="term" value="F:ATP binding"/>
    <property type="evidence" value="ECO:0007669"/>
    <property type="project" value="UniProtKB-KW"/>
</dbReference>
<dbReference type="NCBIfam" id="TIGR01499">
    <property type="entry name" value="folC"/>
    <property type="match status" value="1"/>
</dbReference>
<evidence type="ECO:0000313" key="8">
    <source>
        <dbReference type="EMBL" id="KAF9519349.1"/>
    </source>
</evidence>
<protein>
    <recommendedName>
        <fullName evidence="7">Mur ligase central domain-containing protein</fullName>
    </recommendedName>
</protein>
<reference evidence="8" key="1">
    <citation type="journal article" date="2020" name="Nat. Commun.">
        <title>Large-scale genome sequencing of mycorrhizal fungi provides insights into the early evolution of symbiotic traits.</title>
        <authorList>
            <person name="Miyauchi S."/>
            <person name="Kiss E."/>
            <person name="Kuo A."/>
            <person name="Drula E."/>
            <person name="Kohler A."/>
            <person name="Sanchez-Garcia M."/>
            <person name="Morin E."/>
            <person name="Andreopoulos B."/>
            <person name="Barry K.W."/>
            <person name="Bonito G."/>
            <person name="Buee M."/>
            <person name="Carver A."/>
            <person name="Chen C."/>
            <person name="Cichocki N."/>
            <person name="Clum A."/>
            <person name="Culley D."/>
            <person name="Crous P.W."/>
            <person name="Fauchery L."/>
            <person name="Girlanda M."/>
            <person name="Hayes R.D."/>
            <person name="Keri Z."/>
            <person name="LaButti K."/>
            <person name="Lipzen A."/>
            <person name="Lombard V."/>
            <person name="Magnuson J."/>
            <person name="Maillard F."/>
            <person name="Murat C."/>
            <person name="Nolan M."/>
            <person name="Ohm R.A."/>
            <person name="Pangilinan J."/>
            <person name="Pereira M.F."/>
            <person name="Perotto S."/>
            <person name="Peter M."/>
            <person name="Pfister S."/>
            <person name="Riley R."/>
            <person name="Sitrit Y."/>
            <person name="Stielow J.B."/>
            <person name="Szollosi G."/>
            <person name="Zifcakova L."/>
            <person name="Stursova M."/>
            <person name="Spatafora J.W."/>
            <person name="Tedersoo L."/>
            <person name="Vaario L.M."/>
            <person name="Yamada A."/>
            <person name="Yan M."/>
            <person name="Wang P."/>
            <person name="Xu J."/>
            <person name="Bruns T."/>
            <person name="Baldrian P."/>
            <person name="Vilgalys R."/>
            <person name="Dunand C."/>
            <person name="Henrissat B."/>
            <person name="Grigoriev I.V."/>
            <person name="Hibbett D."/>
            <person name="Nagy L.G."/>
            <person name="Martin F.M."/>
        </authorList>
    </citation>
    <scope>NUCLEOTIDE SEQUENCE</scope>
    <source>
        <strain evidence="8">UP504</strain>
    </source>
</reference>
<dbReference type="Proteomes" id="UP000886523">
    <property type="component" value="Unassembled WGS sequence"/>
</dbReference>
<dbReference type="GO" id="GO:0004326">
    <property type="term" value="F:tetrahydrofolylpolyglutamate synthase activity"/>
    <property type="evidence" value="ECO:0007669"/>
    <property type="project" value="InterPro"/>
</dbReference>
<name>A0A9P6B7T0_9AGAM</name>
<dbReference type="PANTHER" id="PTHR11136:SF0">
    <property type="entry name" value="DIHYDROFOLATE SYNTHETASE-RELATED"/>
    <property type="match status" value="1"/>
</dbReference>
<dbReference type="InterPro" id="IPR013221">
    <property type="entry name" value="Mur_ligase_cen"/>
</dbReference>
<feature type="non-terminal residue" evidence="8">
    <location>
        <position position="1"/>
    </location>
</feature>
<keyword evidence="4" id="KW-0547">Nucleotide-binding</keyword>
<dbReference type="InterPro" id="IPR036565">
    <property type="entry name" value="Mur-like_cat_sf"/>
</dbReference>
<dbReference type="PROSITE" id="PS01011">
    <property type="entry name" value="FOLYLPOLYGLU_SYNT_1"/>
    <property type="match status" value="1"/>
</dbReference>
<evidence type="ECO:0000256" key="6">
    <source>
        <dbReference type="ARBA" id="ARBA00022842"/>
    </source>
</evidence>
<sequence>SMELGLERASALFGLLSYTRPTIHVAGTNGKGSVTTLIEHVLIASGLSIGKFTSPHFIDVHDCISINGVPLSPTIYAKHQDRVKRFSDDHQIGATNFELLTACALSAFEDAAVQVVVLEVGMGGRLDATNALPDERMLISAIASISLDHQTFLGSSISEIAHEKAGIIRQGGIVVLGDQTPMSEEDVLRSVAASATERDARLVRSRPLVVRPWLDEFDGTKLPWDIENIDEQPSLHHPIMISSFNDDGTGKTLPGRLRLAGEHQLSNAGLAYTVLATLRASKPSLFGHLTDQHVVDGFSNARWPGRLSWITVSLPLSRFREYPVDCEAVSPSQRLSLLVDGAHNAGSAQALSAYLSTLPMFNEPPRTFILALSFSPPKRPVDVLGELLRPRDRVALVQFGPVEGMPWVSNVPHDEMKRVARNLIGPSGEIWEAPDADVSAMEQSRVLHDALQWARSKGSFGILAGSLYLVSDLYRLLRTCE</sequence>
<evidence type="ECO:0000256" key="4">
    <source>
        <dbReference type="ARBA" id="ARBA00022741"/>
    </source>
</evidence>
<keyword evidence="3" id="KW-0479">Metal-binding</keyword>
<dbReference type="Gene3D" id="3.90.190.20">
    <property type="entry name" value="Mur ligase, C-terminal domain"/>
    <property type="match status" value="1"/>
</dbReference>
<dbReference type="PANTHER" id="PTHR11136">
    <property type="entry name" value="FOLYLPOLYGLUTAMATE SYNTHASE-RELATED"/>
    <property type="match status" value="1"/>
</dbReference>
<dbReference type="GO" id="GO:0005739">
    <property type="term" value="C:mitochondrion"/>
    <property type="evidence" value="ECO:0007669"/>
    <property type="project" value="TreeGrafter"/>
</dbReference>
<dbReference type="AlphaFoldDB" id="A0A9P6B7T0"/>
<dbReference type="Gene3D" id="3.40.1190.10">
    <property type="entry name" value="Mur-like, catalytic domain"/>
    <property type="match status" value="1"/>
</dbReference>
<dbReference type="GO" id="GO:0008841">
    <property type="term" value="F:dihydrofolate synthase activity"/>
    <property type="evidence" value="ECO:0007669"/>
    <property type="project" value="TreeGrafter"/>
</dbReference>
<organism evidence="8 9">
    <name type="scientific">Hydnum rufescens UP504</name>
    <dbReference type="NCBI Taxonomy" id="1448309"/>
    <lineage>
        <taxon>Eukaryota</taxon>
        <taxon>Fungi</taxon>
        <taxon>Dikarya</taxon>
        <taxon>Basidiomycota</taxon>
        <taxon>Agaricomycotina</taxon>
        <taxon>Agaricomycetes</taxon>
        <taxon>Cantharellales</taxon>
        <taxon>Hydnaceae</taxon>
        <taxon>Hydnum</taxon>
    </lineage>
</organism>
<keyword evidence="9" id="KW-1185">Reference proteome</keyword>
<dbReference type="Pfam" id="PF08245">
    <property type="entry name" value="Mur_ligase_M"/>
    <property type="match status" value="1"/>
</dbReference>
<dbReference type="InterPro" id="IPR036615">
    <property type="entry name" value="Mur_ligase_C_dom_sf"/>
</dbReference>
<comment type="caution">
    <text evidence="8">The sequence shown here is derived from an EMBL/GenBank/DDBJ whole genome shotgun (WGS) entry which is preliminary data.</text>
</comment>
<comment type="similarity">
    <text evidence="1">Belongs to the folylpolyglutamate synthase family.</text>
</comment>
<keyword evidence="2" id="KW-0436">Ligase</keyword>
<dbReference type="InterPro" id="IPR018109">
    <property type="entry name" value="Folylpolyglutamate_synth_CS"/>
</dbReference>
<dbReference type="SUPFAM" id="SSF53623">
    <property type="entry name" value="MurD-like peptide ligases, catalytic domain"/>
    <property type="match status" value="1"/>
</dbReference>
<dbReference type="GO" id="GO:0046872">
    <property type="term" value="F:metal ion binding"/>
    <property type="evidence" value="ECO:0007669"/>
    <property type="project" value="UniProtKB-KW"/>
</dbReference>
<dbReference type="InterPro" id="IPR001645">
    <property type="entry name" value="Folylpolyglutamate_synth"/>
</dbReference>